<evidence type="ECO:0000256" key="3">
    <source>
        <dbReference type="ARBA" id="ARBA00022490"/>
    </source>
</evidence>
<dbReference type="InterPro" id="IPR002109">
    <property type="entry name" value="Glutaredoxin"/>
</dbReference>
<proteinExistence type="inferred from homology"/>
<keyword evidence="4" id="KW-0676">Redox-active center</keyword>
<comment type="caution">
    <text evidence="6">The sequence shown here is derived from an EMBL/GenBank/DDBJ whole genome shotgun (WGS) entry which is preliminary data.</text>
</comment>
<comment type="subcellular location">
    <subcellularLocation>
        <location evidence="1">Cytoplasm</location>
    </subcellularLocation>
</comment>
<dbReference type="AlphaFoldDB" id="A0AAN8W3Z7"/>
<dbReference type="NCBIfam" id="TIGR02189">
    <property type="entry name" value="GlrX-like_plant"/>
    <property type="match status" value="1"/>
</dbReference>
<evidence type="ECO:0000313" key="7">
    <source>
        <dbReference type="Proteomes" id="UP001370490"/>
    </source>
</evidence>
<dbReference type="Pfam" id="PF00462">
    <property type="entry name" value="Glutaredoxin"/>
    <property type="match status" value="1"/>
</dbReference>
<dbReference type="PROSITE" id="PS51354">
    <property type="entry name" value="GLUTAREDOXIN_2"/>
    <property type="match status" value="1"/>
</dbReference>
<sequence>MALHTFLLYTILNRNTARDMATGTDATMNRVMQLASQNPLVIFSRSSCPICHSVKSLFGGFGASPVVYELDQEPNGRELERALLRLGRNPSVPAVFIGHRLVGGANEINSHLLRGSLVPMLMEAGAIFVWNRA</sequence>
<comment type="similarity">
    <text evidence="2">Belongs to the glutaredoxin family. CC-type subfamily.</text>
</comment>
<accession>A0AAN8W3Z7</accession>
<feature type="domain" description="Glutaredoxin" evidence="5">
    <location>
        <begin position="41"/>
        <end position="102"/>
    </location>
</feature>
<evidence type="ECO:0000256" key="4">
    <source>
        <dbReference type="ARBA" id="ARBA00023284"/>
    </source>
</evidence>
<organism evidence="6 7">
    <name type="scientific">Dillenia turbinata</name>
    <dbReference type="NCBI Taxonomy" id="194707"/>
    <lineage>
        <taxon>Eukaryota</taxon>
        <taxon>Viridiplantae</taxon>
        <taxon>Streptophyta</taxon>
        <taxon>Embryophyta</taxon>
        <taxon>Tracheophyta</taxon>
        <taxon>Spermatophyta</taxon>
        <taxon>Magnoliopsida</taxon>
        <taxon>eudicotyledons</taxon>
        <taxon>Gunneridae</taxon>
        <taxon>Pentapetalae</taxon>
        <taxon>Dilleniales</taxon>
        <taxon>Dilleniaceae</taxon>
        <taxon>Dillenia</taxon>
    </lineage>
</organism>
<dbReference type="Proteomes" id="UP001370490">
    <property type="component" value="Unassembled WGS sequence"/>
</dbReference>
<protein>
    <submittedName>
        <fullName evidence="6">Glutaredoxin</fullName>
    </submittedName>
</protein>
<evidence type="ECO:0000259" key="5">
    <source>
        <dbReference type="Pfam" id="PF00462"/>
    </source>
</evidence>
<dbReference type="EMBL" id="JBAMMX010000005">
    <property type="protein sequence ID" value="KAK6940931.1"/>
    <property type="molecule type" value="Genomic_DNA"/>
</dbReference>
<dbReference type="InterPro" id="IPR036249">
    <property type="entry name" value="Thioredoxin-like_sf"/>
</dbReference>
<reference evidence="6 7" key="1">
    <citation type="submission" date="2023-12" db="EMBL/GenBank/DDBJ databases">
        <title>A high-quality genome assembly for Dillenia turbinata (Dilleniales).</title>
        <authorList>
            <person name="Chanderbali A."/>
        </authorList>
    </citation>
    <scope>NUCLEOTIDE SEQUENCE [LARGE SCALE GENOMIC DNA]</scope>
    <source>
        <strain evidence="6">LSX21</strain>
        <tissue evidence="6">Leaf</tissue>
    </source>
</reference>
<dbReference type="PANTHER" id="PTHR10168">
    <property type="entry name" value="GLUTAREDOXIN"/>
    <property type="match status" value="1"/>
</dbReference>
<keyword evidence="3" id="KW-0963">Cytoplasm</keyword>
<dbReference type="GO" id="GO:0005737">
    <property type="term" value="C:cytoplasm"/>
    <property type="evidence" value="ECO:0007669"/>
    <property type="project" value="UniProtKB-SubCell"/>
</dbReference>
<dbReference type="InterPro" id="IPR011905">
    <property type="entry name" value="GlrX-like_pln_2"/>
</dbReference>
<keyword evidence="7" id="KW-1185">Reference proteome</keyword>
<dbReference type="Gene3D" id="3.40.30.10">
    <property type="entry name" value="Glutaredoxin"/>
    <property type="match status" value="1"/>
</dbReference>
<gene>
    <name evidence="6" type="ORF">RJ641_030462</name>
</gene>
<dbReference type="InterPro" id="IPR014025">
    <property type="entry name" value="Glutaredoxin_subgr"/>
</dbReference>
<dbReference type="CDD" id="cd03419">
    <property type="entry name" value="GRX_GRXh_1_2_like"/>
    <property type="match status" value="1"/>
</dbReference>
<dbReference type="PRINTS" id="PR00160">
    <property type="entry name" value="GLUTAREDOXIN"/>
</dbReference>
<evidence type="ECO:0000256" key="1">
    <source>
        <dbReference type="ARBA" id="ARBA00004496"/>
    </source>
</evidence>
<evidence type="ECO:0000256" key="2">
    <source>
        <dbReference type="ARBA" id="ARBA00007568"/>
    </source>
</evidence>
<evidence type="ECO:0000313" key="6">
    <source>
        <dbReference type="EMBL" id="KAK6940931.1"/>
    </source>
</evidence>
<dbReference type="SUPFAM" id="SSF52833">
    <property type="entry name" value="Thioredoxin-like"/>
    <property type="match status" value="1"/>
</dbReference>
<name>A0AAN8W3Z7_9MAGN</name>